<accession>A0A9D1YMV3</accession>
<dbReference type="PANTHER" id="PTHR40448:SF1">
    <property type="entry name" value="TWO-COMPONENT SENSOR HISTIDINE KINASE"/>
    <property type="match status" value="1"/>
</dbReference>
<gene>
    <name evidence="6" type="ORF">H9831_03955</name>
</gene>
<comment type="caution">
    <text evidence="6">The sequence shown here is derived from an EMBL/GenBank/DDBJ whole genome shotgun (WGS) entry which is preliminary data.</text>
</comment>
<evidence type="ECO:0000256" key="2">
    <source>
        <dbReference type="ARBA" id="ARBA00022679"/>
    </source>
</evidence>
<organism evidence="6 7">
    <name type="scientific">Candidatus Eisenbergiella pullistercoris</name>
    <dbReference type="NCBI Taxonomy" id="2838555"/>
    <lineage>
        <taxon>Bacteria</taxon>
        <taxon>Bacillati</taxon>
        <taxon>Bacillota</taxon>
        <taxon>Clostridia</taxon>
        <taxon>Lachnospirales</taxon>
        <taxon>Lachnospiraceae</taxon>
        <taxon>Eisenbergiella</taxon>
    </lineage>
</organism>
<dbReference type="InterPro" id="IPR032834">
    <property type="entry name" value="NatK-like_C"/>
</dbReference>
<dbReference type="AlphaFoldDB" id="A0A9D1YMV3"/>
<dbReference type="Proteomes" id="UP000824007">
    <property type="component" value="Unassembled WGS sequence"/>
</dbReference>
<dbReference type="SUPFAM" id="SSF55874">
    <property type="entry name" value="ATPase domain of HSP90 chaperone/DNA topoisomerase II/histidine kinase"/>
    <property type="match status" value="1"/>
</dbReference>
<protein>
    <submittedName>
        <fullName evidence="6">GHKL domain-containing protein</fullName>
    </submittedName>
</protein>
<keyword evidence="3" id="KW-0418">Kinase</keyword>
<dbReference type="InterPro" id="IPR039506">
    <property type="entry name" value="SPOB_a"/>
</dbReference>
<dbReference type="PANTHER" id="PTHR40448">
    <property type="entry name" value="TWO-COMPONENT SENSOR HISTIDINE KINASE"/>
    <property type="match status" value="1"/>
</dbReference>
<feature type="domain" description="Sensor histidine kinase NatK-like C-terminal" evidence="4">
    <location>
        <begin position="141"/>
        <end position="240"/>
    </location>
</feature>
<dbReference type="InterPro" id="IPR016120">
    <property type="entry name" value="Sig_transdc_His_kin_SpoOB"/>
</dbReference>
<feature type="domain" description="SpoOB alpha-helical" evidence="5">
    <location>
        <begin position="46"/>
        <end position="95"/>
    </location>
</feature>
<name>A0A9D1YMV3_9FIRM</name>
<dbReference type="SUPFAM" id="SSF55890">
    <property type="entry name" value="Sporulation response regulatory protein Spo0B"/>
    <property type="match status" value="1"/>
</dbReference>
<keyword evidence="2" id="KW-0808">Transferase</keyword>
<evidence type="ECO:0000256" key="1">
    <source>
        <dbReference type="ARBA" id="ARBA00022553"/>
    </source>
</evidence>
<keyword evidence="1" id="KW-0597">Phosphoprotein</keyword>
<reference evidence="6" key="2">
    <citation type="submission" date="2021-04" db="EMBL/GenBank/DDBJ databases">
        <authorList>
            <person name="Gilroy R."/>
        </authorList>
    </citation>
    <scope>NUCLEOTIDE SEQUENCE</scope>
    <source>
        <strain evidence="6">ChiSxjej3B15-24422</strain>
    </source>
</reference>
<sequence>MSQVLAWGTILTEVLLFFALEGTLFSWQKSFERSAEHFQQDVLTHQYEEIRTIYTNMRGWRHDYHNHLQVIKAQLALGETERLWRYLDELERDLDRVDSWIKSGNLMADAILNSKLSLAQQKKIAVNCKARLPENLPVEDVDLCVILGNLLDNALEACEQIPQNARFLRVYLAINGRQLYLSIQNSAKEELNFNERNYITQKRGSHGFGMKRVSAVVEKYEGFLNLANEPGIFAAEVTLPLPE</sequence>
<dbReference type="GO" id="GO:0042802">
    <property type="term" value="F:identical protein binding"/>
    <property type="evidence" value="ECO:0007669"/>
    <property type="project" value="TreeGrafter"/>
</dbReference>
<dbReference type="Gene3D" id="1.10.287.130">
    <property type="match status" value="1"/>
</dbReference>
<proteinExistence type="predicted"/>
<dbReference type="InterPro" id="IPR036890">
    <property type="entry name" value="HATPase_C_sf"/>
</dbReference>
<evidence type="ECO:0000259" key="5">
    <source>
        <dbReference type="Pfam" id="PF14689"/>
    </source>
</evidence>
<evidence type="ECO:0000259" key="4">
    <source>
        <dbReference type="Pfam" id="PF14501"/>
    </source>
</evidence>
<evidence type="ECO:0000313" key="6">
    <source>
        <dbReference type="EMBL" id="HIY59825.1"/>
    </source>
</evidence>
<dbReference type="Pfam" id="PF14689">
    <property type="entry name" value="SPOB_a"/>
    <property type="match status" value="1"/>
</dbReference>
<evidence type="ECO:0000256" key="3">
    <source>
        <dbReference type="ARBA" id="ARBA00022777"/>
    </source>
</evidence>
<evidence type="ECO:0000313" key="7">
    <source>
        <dbReference type="Proteomes" id="UP000824007"/>
    </source>
</evidence>
<dbReference type="Pfam" id="PF14501">
    <property type="entry name" value="HATPase_c_5"/>
    <property type="match status" value="1"/>
</dbReference>
<dbReference type="CDD" id="cd16935">
    <property type="entry name" value="HATPase_AgrC-ComD-like"/>
    <property type="match status" value="1"/>
</dbReference>
<reference evidence="6" key="1">
    <citation type="journal article" date="2021" name="PeerJ">
        <title>Extensive microbial diversity within the chicken gut microbiome revealed by metagenomics and culture.</title>
        <authorList>
            <person name="Gilroy R."/>
            <person name="Ravi A."/>
            <person name="Getino M."/>
            <person name="Pursley I."/>
            <person name="Horton D.L."/>
            <person name="Alikhan N.F."/>
            <person name="Baker D."/>
            <person name="Gharbi K."/>
            <person name="Hall N."/>
            <person name="Watson M."/>
            <person name="Adriaenssens E.M."/>
            <person name="Foster-Nyarko E."/>
            <person name="Jarju S."/>
            <person name="Secka A."/>
            <person name="Antonio M."/>
            <person name="Oren A."/>
            <person name="Chaudhuri R.R."/>
            <person name="La Ragione R."/>
            <person name="Hildebrand F."/>
            <person name="Pallen M.J."/>
        </authorList>
    </citation>
    <scope>NUCLEOTIDE SEQUENCE</scope>
    <source>
        <strain evidence="6">ChiSxjej3B15-24422</strain>
    </source>
</reference>
<dbReference type="EMBL" id="DXDD01000048">
    <property type="protein sequence ID" value="HIY59825.1"/>
    <property type="molecule type" value="Genomic_DNA"/>
</dbReference>
<dbReference type="GO" id="GO:0000155">
    <property type="term" value="F:phosphorelay sensor kinase activity"/>
    <property type="evidence" value="ECO:0007669"/>
    <property type="project" value="InterPro"/>
</dbReference>
<dbReference type="Gene3D" id="3.30.565.10">
    <property type="entry name" value="Histidine kinase-like ATPase, C-terminal domain"/>
    <property type="match status" value="1"/>
</dbReference>